<gene>
    <name evidence="2" type="ORF">TorRG33x02_133750</name>
</gene>
<feature type="region of interest" description="Disordered" evidence="1">
    <location>
        <begin position="43"/>
        <end position="75"/>
    </location>
</feature>
<dbReference type="InParanoid" id="A0A2P5EYX4"/>
<dbReference type="Proteomes" id="UP000237000">
    <property type="component" value="Unassembled WGS sequence"/>
</dbReference>
<keyword evidence="3" id="KW-1185">Reference proteome</keyword>
<dbReference type="AlphaFoldDB" id="A0A2P5EYX4"/>
<accession>A0A2P5EYX4</accession>
<dbReference type="OrthoDB" id="10423342at2759"/>
<dbReference type="EMBL" id="JXTC01000080">
    <property type="protein sequence ID" value="PON90737.1"/>
    <property type="molecule type" value="Genomic_DNA"/>
</dbReference>
<protein>
    <submittedName>
        <fullName evidence="2">Uncharacterized protein</fullName>
    </submittedName>
</protein>
<feature type="compositionally biased region" description="Basic and acidic residues" evidence="1">
    <location>
        <begin position="62"/>
        <end position="75"/>
    </location>
</feature>
<reference evidence="3" key="1">
    <citation type="submission" date="2016-06" db="EMBL/GenBank/DDBJ databases">
        <title>Parallel loss of symbiosis genes in relatives of nitrogen-fixing non-legume Parasponia.</title>
        <authorList>
            <person name="Van Velzen R."/>
            <person name="Holmer R."/>
            <person name="Bu F."/>
            <person name="Rutten L."/>
            <person name="Van Zeijl A."/>
            <person name="Liu W."/>
            <person name="Santuari L."/>
            <person name="Cao Q."/>
            <person name="Sharma T."/>
            <person name="Shen D."/>
            <person name="Roswanjaya Y."/>
            <person name="Wardhani T."/>
            <person name="Kalhor M.S."/>
            <person name="Jansen J."/>
            <person name="Van den Hoogen J."/>
            <person name="Gungor B."/>
            <person name="Hartog M."/>
            <person name="Hontelez J."/>
            <person name="Verver J."/>
            <person name="Yang W.-C."/>
            <person name="Schijlen E."/>
            <person name="Repin R."/>
            <person name="Schilthuizen M."/>
            <person name="Schranz E."/>
            <person name="Heidstra R."/>
            <person name="Miyata K."/>
            <person name="Fedorova E."/>
            <person name="Kohlen W."/>
            <person name="Bisseling T."/>
            <person name="Smit S."/>
            <person name="Geurts R."/>
        </authorList>
    </citation>
    <scope>NUCLEOTIDE SEQUENCE [LARGE SCALE GENOMIC DNA]</scope>
    <source>
        <strain evidence="3">cv. RG33-2</strain>
    </source>
</reference>
<evidence type="ECO:0000256" key="1">
    <source>
        <dbReference type="SAM" id="MobiDB-lite"/>
    </source>
</evidence>
<evidence type="ECO:0000313" key="3">
    <source>
        <dbReference type="Proteomes" id="UP000237000"/>
    </source>
</evidence>
<comment type="caution">
    <text evidence="2">The sequence shown here is derived from an EMBL/GenBank/DDBJ whole genome shotgun (WGS) entry which is preliminary data.</text>
</comment>
<sequence>MDEKKVDDNPIFPTQFRERMVSEYKKDIIEKGIETAISLEIDKEGGEEKDANDDDFVTQVDAGKKADREKTATIE</sequence>
<organism evidence="2 3">
    <name type="scientific">Trema orientale</name>
    <name type="common">Charcoal tree</name>
    <name type="synonym">Celtis orientalis</name>
    <dbReference type="NCBI Taxonomy" id="63057"/>
    <lineage>
        <taxon>Eukaryota</taxon>
        <taxon>Viridiplantae</taxon>
        <taxon>Streptophyta</taxon>
        <taxon>Embryophyta</taxon>
        <taxon>Tracheophyta</taxon>
        <taxon>Spermatophyta</taxon>
        <taxon>Magnoliopsida</taxon>
        <taxon>eudicotyledons</taxon>
        <taxon>Gunneridae</taxon>
        <taxon>Pentapetalae</taxon>
        <taxon>rosids</taxon>
        <taxon>fabids</taxon>
        <taxon>Rosales</taxon>
        <taxon>Cannabaceae</taxon>
        <taxon>Trema</taxon>
    </lineage>
</organism>
<proteinExistence type="predicted"/>
<name>A0A2P5EYX4_TREOI</name>
<evidence type="ECO:0000313" key="2">
    <source>
        <dbReference type="EMBL" id="PON90737.1"/>
    </source>
</evidence>